<dbReference type="SUPFAM" id="SSF49599">
    <property type="entry name" value="TRAF domain-like"/>
    <property type="match status" value="1"/>
</dbReference>
<feature type="compositionally biased region" description="Polar residues" evidence="2">
    <location>
        <begin position="368"/>
        <end position="381"/>
    </location>
</feature>
<dbReference type="InterPro" id="IPR056872">
    <property type="entry name" value="TTC3/DZIP3-like_helical"/>
</dbReference>
<dbReference type="RefSeq" id="XP_024508405.1">
    <property type="nucleotide sequence ID" value="XM_024655099.1"/>
</dbReference>
<dbReference type="GeneID" id="36381575"/>
<evidence type="ECO:0000259" key="3">
    <source>
        <dbReference type="PROSITE" id="PS50144"/>
    </source>
</evidence>
<evidence type="ECO:0000256" key="1">
    <source>
        <dbReference type="SAM" id="Coils"/>
    </source>
</evidence>
<evidence type="ECO:0000313" key="5">
    <source>
        <dbReference type="Proteomes" id="UP000035682"/>
    </source>
</evidence>
<feature type="compositionally biased region" description="Polar residues" evidence="2">
    <location>
        <begin position="303"/>
        <end position="313"/>
    </location>
</feature>
<dbReference type="InterPro" id="IPR008974">
    <property type="entry name" value="TRAF-like"/>
</dbReference>
<reference evidence="6" key="2">
    <citation type="submission" date="2020-12" db="UniProtKB">
        <authorList>
            <consortium name="WormBaseParasite"/>
        </authorList>
    </citation>
    <scope>IDENTIFICATION</scope>
</reference>
<dbReference type="Proteomes" id="UP000035682">
    <property type="component" value="Unplaced"/>
</dbReference>
<feature type="compositionally biased region" description="Pro residues" evidence="2">
    <location>
        <begin position="953"/>
        <end position="965"/>
    </location>
</feature>
<feature type="compositionally biased region" description="Polar residues" evidence="2">
    <location>
        <begin position="987"/>
        <end position="1006"/>
    </location>
</feature>
<evidence type="ECO:0000256" key="2">
    <source>
        <dbReference type="SAM" id="MobiDB-lite"/>
    </source>
</evidence>
<accession>A0A090LNY3</accession>
<keyword evidence="1" id="KW-0175">Coiled coil</keyword>
<dbReference type="eggNOG" id="KOG1863">
    <property type="taxonomic scope" value="Eukaryota"/>
</dbReference>
<feature type="region of interest" description="Disordered" evidence="2">
    <location>
        <begin position="1046"/>
        <end position="1066"/>
    </location>
</feature>
<keyword evidence="5" id="KW-1185">Reference proteome</keyword>
<evidence type="ECO:0000313" key="7">
    <source>
        <dbReference type="WormBase" id="SRAE_2000385500"/>
    </source>
</evidence>
<dbReference type="InterPro" id="IPR002083">
    <property type="entry name" value="MATH/TRAF_dom"/>
</dbReference>
<feature type="region of interest" description="Disordered" evidence="2">
    <location>
        <begin position="1277"/>
        <end position="1334"/>
    </location>
</feature>
<feature type="region of interest" description="Disordered" evidence="2">
    <location>
        <begin position="1"/>
        <end position="25"/>
    </location>
</feature>
<feature type="domain" description="MATH" evidence="3">
    <location>
        <begin position="32"/>
        <end position="170"/>
    </location>
</feature>
<dbReference type="STRING" id="34506.A0A090LNY3"/>
<organism evidence="4">
    <name type="scientific">Strongyloides ratti</name>
    <name type="common">Parasitic roundworm</name>
    <dbReference type="NCBI Taxonomy" id="34506"/>
    <lineage>
        <taxon>Eukaryota</taxon>
        <taxon>Metazoa</taxon>
        <taxon>Ecdysozoa</taxon>
        <taxon>Nematoda</taxon>
        <taxon>Chromadorea</taxon>
        <taxon>Rhabditida</taxon>
        <taxon>Tylenchina</taxon>
        <taxon>Panagrolaimomorpha</taxon>
        <taxon>Strongyloidoidea</taxon>
        <taxon>Strongyloididae</taxon>
        <taxon>Strongyloides</taxon>
    </lineage>
</organism>
<dbReference type="CTD" id="36381575"/>
<evidence type="ECO:0000313" key="4">
    <source>
        <dbReference type="EMBL" id="CEF69205.1"/>
    </source>
</evidence>
<feature type="compositionally biased region" description="Polar residues" evidence="2">
    <location>
        <begin position="1226"/>
        <end position="1239"/>
    </location>
</feature>
<reference evidence="4 5" key="1">
    <citation type="submission" date="2014-09" db="EMBL/GenBank/DDBJ databases">
        <authorList>
            <person name="Martin A.A."/>
        </authorList>
    </citation>
    <scope>NUCLEOTIDE SEQUENCE</scope>
    <source>
        <strain evidence="5">ED321</strain>
        <strain evidence="4">ED321 Heterogonic</strain>
    </source>
</reference>
<feature type="compositionally biased region" description="Polar residues" evidence="2">
    <location>
        <begin position="1046"/>
        <end position="1059"/>
    </location>
</feature>
<dbReference type="WormBase" id="SRAE_2000385500">
    <property type="protein sequence ID" value="SRP09731"/>
    <property type="gene ID" value="WBGene00264082"/>
</dbReference>
<feature type="region of interest" description="Disordered" evidence="2">
    <location>
        <begin position="361"/>
        <end position="381"/>
    </location>
</feature>
<dbReference type="PROSITE" id="PS50144">
    <property type="entry name" value="MATH"/>
    <property type="match status" value="1"/>
</dbReference>
<dbReference type="OrthoDB" id="289038at2759"/>
<feature type="compositionally biased region" description="Low complexity" evidence="2">
    <location>
        <begin position="1280"/>
        <end position="1309"/>
    </location>
</feature>
<sequence>MVNSTPSRSVSNVSQNDTPETSTGSSYDDAYKFVINFRISNFTSLDDTVKSVPYYIDHTYWRVMAMRRHSDSKNKDSKKENLRPSDFTLGIFVHCTTDSYSDEWSVEAQACLRILNLANTGSPITRELMSHQYNVSETDWGYSTFAKWVEIVDESNGYLVDGAIQIQVEITAKKALNLMDYQTFWRKGTDLLRIADLQLERGNVDKAIEANGRSSVLCGNRCSKLKTKIEEQKKRLSQVAISENIKRIESMSNSTSQDPKSTSTSALKQAISTSSIKKAVGRLKQISNQIPSARNGDTRNSRRSSLQTKSNNSKDNDEEDTACTSPSCLCSLSPHSNNSSTFVNESCGYNDNLEDNTVRSAQEALHPESSSGPQSRKSSLSVYGYPSSDCCKGDTNVSNYNSQRLEVVKQEARIEYEVYQDFTTKTVLRNNINDYNTENQSNSSWMNISSLPQFTWGNKGIDNQTLLSFRTNKLDKPHPMNFLTPVNFQMNNCSRIQIEEKDMAPTTSKYMENVIYNNDHNYEWWPDVPEGQTFEAYHKIPRSLCIDERVKEREDMAKLSEFLKKNMIGMWKSRHPDLNQKGKNFFKLLADLDTKMSKFRCEPSEDDIKNTIENKQGFEETINHAFIEACHLLNANTNDTVKRKFFTKEKDNYVGEECFDDKYLNSESSFMLVPARICDILAHLYSRWKWIEVVYIKKCSLANDVNEELHKDLKDTVAEKKKLAEEIAALSSENASVKEMIKSLKTECKILTEKCKVNETAIESNRNTTALYKNVLKEYNGYKKTSEEEVAKLKREIQSVNDLKKKFQTDYNSLQESYKNLQKLTEERYSLVKKLEKQLSDQKKSNEKEVNTLLERCKRVEISLLEKIADNGIIFYDKAKEQADIELNIWKEKQKQKEYANEEVVKNNIKLFEEYISNIEKQISTIESDFESRSVQISSGKNISQIGKLKISKPPPIPKAEPLPPPKKKVTPPKISTTATLHRPISNPVSNYGTPTRGLSSTNPTFTNNITEKSAFRVPVTTYSKDVPSSSNNLVYSFNPITNTSYENKPSRSETSSITPIGVKPNNFKNVNENSSLTPKHTTTATTVKDDINVNEYNNDKPDNIWGIWNPLSSTHEITSIFHETPKKDKDNTSYGFTKDPFDFGLSRDTLSNIWTTEEDTEVSDLLKINTNYGTPSKEIVKGSQNITYNSMYDGVQGESSISNNYSPYSNTSSTNNYRRLPYGGPSTQNDNINTQDWYNSGMTWNTNTNRNISSFQSKSATPQQGSATNLRYLPKSESVSKVQQGQTSSQQQQPTSQQQSSFSTYNSQPDSGGGVVINHSGIGKNSYNQGSQSSSNIWDWQVTNYTNTSNGSYQIQRRNY</sequence>
<dbReference type="Pfam" id="PF24525">
    <property type="entry name" value="TTC3"/>
    <property type="match status" value="1"/>
</dbReference>
<protein>
    <submittedName>
        <fullName evidence="4 6">MATH domain and TRAF-like domain-containing protein</fullName>
    </submittedName>
</protein>
<feature type="region of interest" description="Disordered" evidence="2">
    <location>
        <begin position="282"/>
        <end position="320"/>
    </location>
</feature>
<feature type="compositionally biased region" description="Low complexity" evidence="2">
    <location>
        <begin position="1204"/>
        <end position="1218"/>
    </location>
</feature>
<name>A0A090LNY3_STRRB</name>
<evidence type="ECO:0000313" key="6">
    <source>
        <dbReference type="WBParaSite" id="SRAE_2000385500.1"/>
    </source>
</evidence>
<feature type="region of interest" description="Disordered" evidence="2">
    <location>
        <begin position="250"/>
        <end position="269"/>
    </location>
</feature>
<feature type="coiled-coil region" evidence="1">
    <location>
        <begin position="706"/>
        <end position="856"/>
    </location>
</feature>
<feature type="region of interest" description="Disordered" evidence="2">
    <location>
        <begin position="1204"/>
        <end position="1239"/>
    </location>
</feature>
<dbReference type="WBParaSite" id="SRAE_2000385500.1">
    <property type="protein sequence ID" value="SRAE_2000385500.1"/>
    <property type="gene ID" value="WBGene00264082"/>
</dbReference>
<dbReference type="Gene3D" id="2.60.210.10">
    <property type="entry name" value="Apoptosis, Tumor Necrosis Factor Receptor Associated Protein 2, Chain A"/>
    <property type="match status" value="1"/>
</dbReference>
<feature type="region of interest" description="Disordered" evidence="2">
    <location>
        <begin position="948"/>
        <end position="1006"/>
    </location>
</feature>
<proteinExistence type="predicted"/>
<dbReference type="EMBL" id="LN609529">
    <property type="protein sequence ID" value="CEF69205.1"/>
    <property type="molecule type" value="Genomic_DNA"/>
</dbReference>
<gene>
    <name evidence="4 6 7" type="ORF">SRAE_2000385500</name>
</gene>